<sequence length="132" mass="14544">MEFERIKKYLQKEEEEEEDDDDDEHTKLDQIPFRFFDPFVISSLCVDLIDPDRGLCSFNLLLRLVDAASNTLHGGAIAMLTDLMGSTVVAAAGIRPTGVSFEINFSCIDHALATVLSLPPSPPLSLSLWACA</sequence>
<evidence type="ECO:0000313" key="2">
    <source>
        <dbReference type="EMBL" id="MBA4624312.1"/>
    </source>
</evidence>
<dbReference type="EMBL" id="GISG01047195">
    <property type="protein sequence ID" value="MBA4624312.1"/>
    <property type="molecule type" value="Transcribed_RNA"/>
</dbReference>
<reference evidence="2" key="2">
    <citation type="submission" date="2020-07" db="EMBL/GenBank/DDBJ databases">
        <authorList>
            <person name="Vera ALvarez R."/>
            <person name="Arias-Moreno D.M."/>
            <person name="Jimenez-Jacinto V."/>
            <person name="Jimenez-Bremont J.F."/>
            <person name="Swaminathan K."/>
            <person name="Moose S.P."/>
            <person name="Guerrero-Gonzalez M.L."/>
            <person name="Marino-Ramirez L."/>
            <person name="Landsman D."/>
            <person name="Rodriguez-Kessler M."/>
            <person name="Delgado-Sanchez P."/>
        </authorList>
    </citation>
    <scope>NUCLEOTIDE SEQUENCE</scope>
    <source>
        <tissue evidence="2">Cladode</tissue>
    </source>
</reference>
<protein>
    <recommendedName>
        <fullName evidence="3">Thioesterase domain-containing protein</fullName>
    </recommendedName>
</protein>
<dbReference type="GO" id="GO:0047617">
    <property type="term" value="F:fatty acyl-CoA hydrolase activity"/>
    <property type="evidence" value="ECO:0007669"/>
    <property type="project" value="InterPro"/>
</dbReference>
<name>A0A7C8YQQ6_OPUST</name>
<accession>A0A7C8YQQ6</accession>
<feature type="region of interest" description="Disordered" evidence="1">
    <location>
        <begin position="1"/>
        <end position="24"/>
    </location>
</feature>
<evidence type="ECO:0000256" key="1">
    <source>
        <dbReference type="SAM" id="MobiDB-lite"/>
    </source>
</evidence>
<dbReference type="PANTHER" id="PTHR21660">
    <property type="entry name" value="THIOESTERASE SUPERFAMILY MEMBER-RELATED"/>
    <property type="match status" value="1"/>
</dbReference>
<feature type="compositionally biased region" description="Acidic residues" evidence="1">
    <location>
        <begin position="13"/>
        <end position="23"/>
    </location>
</feature>
<dbReference type="InterPro" id="IPR039298">
    <property type="entry name" value="ACOT13"/>
</dbReference>
<dbReference type="AlphaFoldDB" id="A0A7C8YQQ6"/>
<feature type="compositionally biased region" description="Basic and acidic residues" evidence="1">
    <location>
        <begin position="1"/>
        <end position="12"/>
    </location>
</feature>
<dbReference type="InterPro" id="IPR029069">
    <property type="entry name" value="HotDog_dom_sf"/>
</dbReference>
<evidence type="ECO:0008006" key="3">
    <source>
        <dbReference type="Google" id="ProtNLM"/>
    </source>
</evidence>
<reference evidence="2" key="1">
    <citation type="journal article" date="2013" name="J. Plant Res.">
        <title>Effect of fungi and light on seed germination of three Opuntia species from semiarid lands of central Mexico.</title>
        <authorList>
            <person name="Delgado-Sanchez P."/>
            <person name="Jimenez-Bremont J.F."/>
            <person name="Guerrero-Gonzalez Mde L."/>
            <person name="Flores J."/>
        </authorList>
    </citation>
    <scope>NUCLEOTIDE SEQUENCE</scope>
    <source>
        <tissue evidence="2">Cladode</tissue>
    </source>
</reference>
<dbReference type="Gene3D" id="3.10.129.10">
    <property type="entry name" value="Hotdog Thioesterase"/>
    <property type="match status" value="1"/>
</dbReference>
<proteinExistence type="predicted"/>
<dbReference type="SUPFAM" id="SSF54637">
    <property type="entry name" value="Thioesterase/thiol ester dehydrase-isomerase"/>
    <property type="match status" value="1"/>
</dbReference>
<dbReference type="PANTHER" id="PTHR21660:SF47">
    <property type="entry name" value="F19P19.27 PROTEIN"/>
    <property type="match status" value="1"/>
</dbReference>
<organism evidence="2">
    <name type="scientific">Opuntia streptacantha</name>
    <name type="common">Prickly pear cactus</name>
    <name type="synonym">Opuntia cardona</name>
    <dbReference type="NCBI Taxonomy" id="393608"/>
    <lineage>
        <taxon>Eukaryota</taxon>
        <taxon>Viridiplantae</taxon>
        <taxon>Streptophyta</taxon>
        <taxon>Embryophyta</taxon>
        <taxon>Tracheophyta</taxon>
        <taxon>Spermatophyta</taxon>
        <taxon>Magnoliopsida</taxon>
        <taxon>eudicotyledons</taxon>
        <taxon>Gunneridae</taxon>
        <taxon>Pentapetalae</taxon>
        <taxon>Caryophyllales</taxon>
        <taxon>Cactineae</taxon>
        <taxon>Cactaceae</taxon>
        <taxon>Opuntioideae</taxon>
        <taxon>Opuntia</taxon>
    </lineage>
</organism>